<protein>
    <recommendedName>
        <fullName evidence="2">Origin recognition complex subunit 5 C-terminal domain-containing protein</fullName>
    </recommendedName>
</protein>
<accession>A0ABD3HWH1</accession>
<dbReference type="AlphaFoldDB" id="A0ABD3HWH1"/>
<evidence type="ECO:0000313" key="3">
    <source>
        <dbReference type="EMBL" id="KAL3695738.1"/>
    </source>
</evidence>
<feature type="domain" description="Origin recognition complex subunit 5 C-terminal" evidence="2">
    <location>
        <begin position="2"/>
        <end position="128"/>
    </location>
</feature>
<comment type="caution">
    <text evidence="3">The sequence shown here is derived from an EMBL/GenBank/DDBJ whole genome shotgun (WGS) entry which is preliminary data.</text>
</comment>
<reference evidence="3 4" key="1">
    <citation type="submission" date="2024-09" db="EMBL/GenBank/DDBJ databases">
        <title>Chromosome-scale assembly of Riccia sorocarpa.</title>
        <authorList>
            <person name="Paukszto L."/>
        </authorList>
    </citation>
    <scope>NUCLEOTIDE SEQUENCE [LARGE SCALE GENOMIC DNA]</scope>
    <source>
        <strain evidence="3">LP-2024</strain>
        <tissue evidence="3">Aerial parts of the thallus</tissue>
    </source>
</reference>
<dbReference type="Proteomes" id="UP001633002">
    <property type="component" value="Unassembled WGS sequence"/>
</dbReference>
<dbReference type="PANTHER" id="PTHR12705:SF0">
    <property type="entry name" value="ORIGIN RECOGNITION COMPLEX SUBUNIT 5"/>
    <property type="match status" value="1"/>
</dbReference>
<proteinExistence type="predicted"/>
<gene>
    <name evidence="3" type="ORF">R1sor_009814</name>
</gene>
<name>A0ABD3HWH1_9MARC</name>
<dbReference type="InterPro" id="IPR020796">
    <property type="entry name" value="ORC5"/>
</dbReference>
<feature type="region of interest" description="Disordered" evidence="1">
    <location>
        <begin position="1"/>
        <end position="31"/>
    </location>
</feature>
<organism evidence="3 4">
    <name type="scientific">Riccia sorocarpa</name>
    <dbReference type="NCBI Taxonomy" id="122646"/>
    <lineage>
        <taxon>Eukaryota</taxon>
        <taxon>Viridiplantae</taxon>
        <taxon>Streptophyta</taxon>
        <taxon>Embryophyta</taxon>
        <taxon>Marchantiophyta</taxon>
        <taxon>Marchantiopsida</taxon>
        <taxon>Marchantiidae</taxon>
        <taxon>Marchantiales</taxon>
        <taxon>Ricciaceae</taxon>
        <taxon>Riccia</taxon>
    </lineage>
</organism>
<dbReference type="EMBL" id="JBJQOH010000002">
    <property type="protein sequence ID" value="KAL3695738.1"/>
    <property type="molecule type" value="Genomic_DNA"/>
</dbReference>
<dbReference type="InterPro" id="IPR047088">
    <property type="entry name" value="ORC5_C"/>
</dbReference>
<dbReference type="PANTHER" id="PTHR12705">
    <property type="entry name" value="ORIGIN RECOGNITION COMPLEX SUBUNIT 5"/>
    <property type="match status" value="1"/>
</dbReference>
<evidence type="ECO:0000259" key="2">
    <source>
        <dbReference type="Pfam" id="PF14630"/>
    </source>
</evidence>
<dbReference type="Pfam" id="PF14630">
    <property type="entry name" value="ORC5_C"/>
    <property type="match status" value="1"/>
</dbReference>
<sequence>MILFGSGDGVKAKRRRRSSVSSMDKEEALTQEKHLKGPSFCSLERLLAISQCIAADSHLVFEKSEDFQSSCAEESERSMKDVTSNVLVELVSLSSVNLVIRSSSSSLEGLPKFRANVDADFIHKVCSTFSNFLSSNSFLDLPPFGLLGFFPKSRFVRAPTILIPVQCAGLQVARSINFP</sequence>
<keyword evidence="4" id="KW-1185">Reference proteome</keyword>
<evidence type="ECO:0000256" key="1">
    <source>
        <dbReference type="SAM" id="MobiDB-lite"/>
    </source>
</evidence>
<evidence type="ECO:0000313" key="4">
    <source>
        <dbReference type="Proteomes" id="UP001633002"/>
    </source>
</evidence>